<dbReference type="Pfam" id="PF06568">
    <property type="entry name" value="YjiS-like"/>
    <property type="match status" value="1"/>
</dbReference>
<evidence type="ECO:0000313" key="2">
    <source>
        <dbReference type="EMBL" id="TMV12575.1"/>
    </source>
</evidence>
<accession>A0ABY2X9Q2</accession>
<evidence type="ECO:0000313" key="3">
    <source>
        <dbReference type="Proteomes" id="UP001191082"/>
    </source>
</evidence>
<organism evidence="2 3">
    <name type="scientific">Arenibacterium halophilum</name>
    <dbReference type="NCBI Taxonomy" id="2583821"/>
    <lineage>
        <taxon>Bacteria</taxon>
        <taxon>Pseudomonadati</taxon>
        <taxon>Pseudomonadota</taxon>
        <taxon>Alphaproteobacteria</taxon>
        <taxon>Rhodobacterales</taxon>
        <taxon>Paracoccaceae</taxon>
        <taxon>Arenibacterium</taxon>
    </lineage>
</organism>
<keyword evidence="3" id="KW-1185">Reference proteome</keyword>
<feature type="domain" description="YjiS-like" evidence="1">
    <location>
        <begin position="29"/>
        <end position="63"/>
    </location>
</feature>
<gene>
    <name evidence="2" type="ORF">FGK64_07105</name>
</gene>
<dbReference type="EMBL" id="VCPC01000002">
    <property type="protein sequence ID" value="TMV12575.1"/>
    <property type="molecule type" value="Genomic_DNA"/>
</dbReference>
<dbReference type="RefSeq" id="WP_138863130.1">
    <property type="nucleotide sequence ID" value="NZ_VCPC01000002.1"/>
</dbReference>
<name>A0ABY2X9Q2_9RHOB</name>
<sequence>MAAYHSTRSTYGIDVVAGRIGAVLANVYAAVIDWNDTRVTRNALAALTDRELEDIGLVRGDIDDVATARRLF</sequence>
<comment type="caution">
    <text evidence="2">The sequence shown here is derived from an EMBL/GenBank/DDBJ whole genome shotgun (WGS) entry which is preliminary data.</text>
</comment>
<evidence type="ECO:0000259" key="1">
    <source>
        <dbReference type="Pfam" id="PF06568"/>
    </source>
</evidence>
<protein>
    <submittedName>
        <fullName evidence="2">DUF1127 domain-containing protein</fullName>
    </submittedName>
</protein>
<reference evidence="2 3" key="1">
    <citation type="submission" date="2019-05" db="EMBL/GenBank/DDBJ databases">
        <title>Marivita sp. nov. isolated from sea sediment.</title>
        <authorList>
            <person name="Kim W."/>
        </authorList>
    </citation>
    <scope>NUCLEOTIDE SEQUENCE [LARGE SCALE GENOMIC DNA]</scope>
    <source>
        <strain evidence="2 3">CAU 1492</strain>
    </source>
</reference>
<dbReference type="InterPro" id="IPR009506">
    <property type="entry name" value="YjiS-like"/>
</dbReference>
<dbReference type="Proteomes" id="UP001191082">
    <property type="component" value="Unassembled WGS sequence"/>
</dbReference>
<proteinExistence type="predicted"/>